<comment type="caution">
    <text evidence="1">The sequence shown here is derived from an EMBL/GenBank/DDBJ whole genome shotgun (WGS) entry which is preliminary data.</text>
</comment>
<reference evidence="1" key="1">
    <citation type="submission" date="2022-04" db="EMBL/GenBank/DDBJ databases">
        <title>Genome of the entomopathogenic fungus Entomophthora muscae.</title>
        <authorList>
            <person name="Elya C."/>
            <person name="Lovett B.R."/>
            <person name="Lee E."/>
            <person name="Macias A.M."/>
            <person name="Hajek A.E."/>
            <person name="De Bivort B.L."/>
            <person name="Kasson M.T."/>
            <person name="De Fine Licht H.H."/>
            <person name="Stajich J.E."/>
        </authorList>
    </citation>
    <scope>NUCLEOTIDE SEQUENCE</scope>
    <source>
        <strain evidence="1">Berkeley</strain>
    </source>
</reference>
<organism evidence="1 2">
    <name type="scientific">Entomophthora muscae</name>
    <dbReference type="NCBI Taxonomy" id="34485"/>
    <lineage>
        <taxon>Eukaryota</taxon>
        <taxon>Fungi</taxon>
        <taxon>Fungi incertae sedis</taxon>
        <taxon>Zoopagomycota</taxon>
        <taxon>Entomophthoromycotina</taxon>
        <taxon>Entomophthoromycetes</taxon>
        <taxon>Entomophthorales</taxon>
        <taxon>Entomophthoraceae</taxon>
        <taxon>Entomophthora</taxon>
    </lineage>
</organism>
<dbReference type="EMBL" id="QTSX02003772">
    <property type="protein sequence ID" value="KAJ9068190.1"/>
    <property type="molecule type" value="Genomic_DNA"/>
</dbReference>
<evidence type="ECO:0000313" key="2">
    <source>
        <dbReference type="Proteomes" id="UP001165960"/>
    </source>
</evidence>
<evidence type="ECO:0000313" key="1">
    <source>
        <dbReference type="EMBL" id="KAJ9068190.1"/>
    </source>
</evidence>
<accession>A0ACC2T0Y8</accession>
<protein>
    <submittedName>
        <fullName evidence="1">Uncharacterized protein</fullName>
    </submittedName>
</protein>
<proteinExistence type="predicted"/>
<dbReference type="Proteomes" id="UP001165960">
    <property type="component" value="Unassembled WGS sequence"/>
</dbReference>
<keyword evidence="2" id="KW-1185">Reference proteome</keyword>
<gene>
    <name evidence="1" type="ORF">DSO57_1031189</name>
</gene>
<sequence length="389" mass="43872">MKTDMKFVCLATCLLGTDSLTVNVLEGHAKPQFNSSHVDPLKSRKNTLTAVDSQHKADGTPGLQLRRQSDHSSDDFFKKYHSYEAIKSTLHVWAANHPKLATFIPSIGKTHEGRDIFAFKIARRGSRQMKKIIWFNGGFHAREWISPAAVTYMINQLLQDAKTPRVKKLLDGYEFHFTPLANPDGYEFSRLPGHRMWRKNRRNNGDGTFGVDLNRNWDMHWKNDSSSNATKEVIYSGPSPHSEPEVQALANYTMSIPQGYGFIDFHSYGQQILRNWMWTVKPAQNEDVLVELSKAVQQAFSDQGQKYGIKSSREFYLANGNMLDWITEKAQFVSLAIELCPPSSTNNTDDLFALDASSIVSCSKGAYAASLAFSEFLLEHPNIPPMSSP</sequence>
<name>A0ACC2T0Y8_9FUNG</name>